<dbReference type="SUPFAM" id="SSF117892">
    <property type="entry name" value="Band 7/SPFH domain"/>
    <property type="match status" value="1"/>
</dbReference>
<proteinExistence type="predicted"/>
<dbReference type="PRINTS" id="PR00679">
    <property type="entry name" value="PROHIBITIN"/>
</dbReference>
<dbReference type="InterPro" id="IPR036013">
    <property type="entry name" value="Band_7/SPFH_dom_sf"/>
</dbReference>
<keyword evidence="1" id="KW-1133">Transmembrane helix</keyword>
<dbReference type="PANTHER" id="PTHR23222:SF0">
    <property type="entry name" value="PROHIBITIN 1"/>
    <property type="match status" value="1"/>
</dbReference>
<accession>A0A0F9JCG9</accession>
<gene>
    <name evidence="3" type="ORF">LCGC14_1773460</name>
</gene>
<feature type="transmembrane region" description="Helical" evidence="1">
    <location>
        <begin position="51"/>
        <end position="68"/>
    </location>
</feature>
<protein>
    <recommendedName>
        <fullName evidence="2">Band 7 domain-containing protein</fullName>
    </recommendedName>
</protein>
<dbReference type="Gene3D" id="3.30.479.30">
    <property type="entry name" value="Band 7 domain"/>
    <property type="match status" value="1"/>
</dbReference>
<evidence type="ECO:0000313" key="3">
    <source>
        <dbReference type="EMBL" id="KKM03536.1"/>
    </source>
</evidence>
<organism evidence="3">
    <name type="scientific">marine sediment metagenome</name>
    <dbReference type="NCBI Taxonomy" id="412755"/>
    <lineage>
        <taxon>unclassified sequences</taxon>
        <taxon>metagenomes</taxon>
        <taxon>ecological metagenomes</taxon>
    </lineage>
</organism>
<evidence type="ECO:0000256" key="1">
    <source>
        <dbReference type="SAM" id="Phobius"/>
    </source>
</evidence>
<keyword evidence="1" id="KW-0472">Membrane</keyword>
<dbReference type="SMART" id="SM00244">
    <property type="entry name" value="PHB"/>
    <property type="match status" value="1"/>
</dbReference>
<dbReference type="EMBL" id="LAZR01016660">
    <property type="protein sequence ID" value="KKM03536.1"/>
    <property type="molecule type" value="Genomic_DNA"/>
</dbReference>
<sequence length="312" mass="33711">MNEFIGNNMQVLLMGASVLIGIIVALTGIHRYDAEDGERSTIYNYKRLRQGGLVLFVGLVIASTAAFVPTGNRGVVFGQGQGIQEEVLEEGLAVVFPFWERVHNVNVQTQLYEYESFVQTRDLQEVTLPIAVNFRVVADEASKVYQEVGRSYVERIIAPAAFQASTEAAGQILAESIAQSRAKLASDITDILRGKVEGHGIFIESVSVKDAVFDGDFINAIKAKVIADQKAEESARLVEVALNEASQVVATAQGAADALAAIGLGEQRAIEAVASALDFSTNEYLLWQRLQVWDGALPETVLGGQDVIVDLP</sequence>
<evidence type="ECO:0000259" key="2">
    <source>
        <dbReference type="SMART" id="SM00244"/>
    </source>
</evidence>
<dbReference type="InterPro" id="IPR000163">
    <property type="entry name" value="Prohibitin"/>
</dbReference>
<dbReference type="GO" id="GO:0016020">
    <property type="term" value="C:membrane"/>
    <property type="evidence" value="ECO:0007669"/>
    <property type="project" value="InterPro"/>
</dbReference>
<dbReference type="CDD" id="cd03401">
    <property type="entry name" value="SPFH_prohibitin"/>
    <property type="match status" value="1"/>
</dbReference>
<feature type="domain" description="Band 7" evidence="2">
    <location>
        <begin position="63"/>
        <end position="225"/>
    </location>
</feature>
<dbReference type="AlphaFoldDB" id="A0A0F9JCG9"/>
<dbReference type="InterPro" id="IPR001107">
    <property type="entry name" value="Band_7"/>
</dbReference>
<name>A0A0F9JCG9_9ZZZZ</name>
<dbReference type="Pfam" id="PF01145">
    <property type="entry name" value="Band_7"/>
    <property type="match status" value="1"/>
</dbReference>
<comment type="caution">
    <text evidence="3">The sequence shown here is derived from an EMBL/GenBank/DDBJ whole genome shotgun (WGS) entry which is preliminary data.</text>
</comment>
<keyword evidence="1" id="KW-0812">Transmembrane</keyword>
<dbReference type="PANTHER" id="PTHR23222">
    <property type="entry name" value="PROHIBITIN"/>
    <property type="match status" value="1"/>
</dbReference>
<feature type="transmembrane region" description="Helical" evidence="1">
    <location>
        <begin position="12"/>
        <end position="30"/>
    </location>
</feature>
<reference evidence="3" key="1">
    <citation type="journal article" date="2015" name="Nature">
        <title>Complex archaea that bridge the gap between prokaryotes and eukaryotes.</title>
        <authorList>
            <person name="Spang A."/>
            <person name="Saw J.H."/>
            <person name="Jorgensen S.L."/>
            <person name="Zaremba-Niedzwiedzka K."/>
            <person name="Martijn J."/>
            <person name="Lind A.E."/>
            <person name="van Eijk R."/>
            <person name="Schleper C."/>
            <person name="Guy L."/>
            <person name="Ettema T.J."/>
        </authorList>
    </citation>
    <scope>NUCLEOTIDE SEQUENCE</scope>
</reference>